<dbReference type="GO" id="GO:0016020">
    <property type="term" value="C:membrane"/>
    <property type="evidence" value="ECO:0007669"/>
    <property type="project" value="UniProtKB-SubCell"/>
</dbReference>
<proteinExistence type="predicted"/>
<evidence type="ECO:0000256" key="1">
    <source>
        <dbReference type="ARBA" id="ARBA00004141"/>
    </source>
</evidence>
<evidence type="ECO:0000256" key="2">
    <source>
        <dbReference type="ARBA" id="ARBA00022692"/>
    </source>
</evidence>
<organism evidence="7">
    <name type="scientific">marine sediment metagenome</name>
    <dbReference type="NCBI Taxonomy" id="412755"/>
    <lineage>
        <taxon>unclassified sequences</taxon>
        <taxon>metagenomes</taxon>
        <taxon>ecological metagenomes</taxon>
    </lineage>
</organism>
<dbReference type="AlphaFoldDB" id="A0A0F9N9Y7"/>
<feature type="transmembrane region" description="Helical" evidence="5">
    <location>
        <begin position="31"/>
        <end position="52"/>
    </location>
</feature>
<evidence type="ECO:0000256" key="5">
    <source>
        <dbReference type="SAM" id="Phobius"/>
    </source>
</evidence>
<evidence type="ECO:0000259" key="6">
    <source>
        <dbReference type="Pfam" id="PF02163"/>
    </source>
</evidence>
<comment type="caution">
    <text evidence="7">The sequence shown here is derived from an EMBL/GenBank/DDBJ whole genome shotgun (WGS) entry which is preliminary data.</text>
</comment>
<dbReference type="Pfam" id="PF02163">
    <property type="entry name" value="Peptidase_M50"/>
    <property type="match status" value="1"/>
</dbReference>
<gene>
    <name evidence="7" type="ORF">LCGC14_0977010</name>
</gene>
<feature type="domain" description="Peptidase M50" evidence="6">
    <location>
        <begin position="30"/>
        <end position="65"/>
    </location>
</feature>
<reference evidence="7" key="1">
    <citation type="journal article" date="2015" name="Nature">
        <title>Complex archaea that bridge the gap between prokaryotes and eukaryotes.</title>
        <authorList>
            <person name="Spang A."/>
            <person name="Saw J.H."/>
            <person name="Jorgensen S.L."/>
            <person name="Zaremba-Niedzwiedzka K."/>
            <person name="Martijn J."/>
            <person name="Lind A.E."/>
            <person name="van Eijk R."/>
            <person name="Schleper C."/>
            <person name="Guy L."/>
            <person name="Ettema T.J."/>
        </authorList>
    </citation>
    <scope>NUCLEOTIDE SEQUENCE</scope>
</reference>
<dbReference type="EMBL" id="LAZR01003623">
    <property type="protein sequence ID" value="KKN16335.1"/>
    <property type="molecule type" value="Genomic_DNA"/>
</dbReference>
<evidence type="ECO:0000256" key="3">
    <source>
        <dbReference type="ARBA" id="ARBA00022989"/>
    </source>
</evidence>
<comment type="subcellular location">
    <subcellularLocation>
        <location evidence="1">Membrane</location>
        <topology evidence="1">Multi-pass membrane protein</topology>
    </subcellularLocation>
</comment>
<evidence type="ECO:0000313" key="7">
    <source>
        <dbReference type="EMBL" id="KKN16335.1"/>
    </source>
</evidence>
<dbReference type="InterPro" id="IPR008915">
    <property type="entry name" value="Peptidase_M50"/>
</dbReference>
<name>A0A0F9N9Y7_9ZZZZ</name>
<accession>A0A0F9N9Y7</accession>
<keyword evidence="4 5" id="KW-0472">Membrane</keyword>
<feature type="transmembrane region" description="Helical" evidence="5">
    <location>
        <begin position="176"/>
        <end position="194"/>
    </location>
</feature>
<dbReference type="GO" id="GO:0006508">
    <property type="term" value="P:proteolysis"/>
    <property type="evidence" value="ECO:0007669"/>
    <property type="project" value="InterPro"/>
</dbReference>
<evidence type="ECO:0000256" key="4">
    <source>
        <dbReference type="ARBA" id="ARBA00023136"/>
    </source>
</evidence>
<feature type="non-terminal residue" evidence="7">
    <location>
        <position position="1"/>
    </location>
</feature>
<protein>
    <recommendedName>
        <fullName evidence="6">Peptidase M50 domain-containing protein</fullName>
    </recommendedName>
</protein>
<sequence length="203" mass="24091">IGIYSDSYFMHKNDVAKLFTSFWPEFLLREIAWLFIIAFSITLFNMLPLPVFDGDRIVKELINWGIGEDYKTIKKKTDKFIFKKDDNYLALTEYRVEKIDNIKISIKSQSTLRERSDIILAEEKYQLIDKIGDGFKDTVFLNLPEQTKLEEGSLIEVTYDYWHDEKRRLKRNIINSIRFITLFIVLGNFILSFIKFGGTLFWI</sequence>
<keyword evidence="3 5" id="KW-1133">Transmembrane helix</keyword>
<keyword evidence="2 5" id="KW-0812">Transmembrane</keyword>